<keyword evidence="1 3" id="KW-0732">Signal</keyword>
<proteinExistence type="predicted"/>
<keyword evidence="6" id="KW-1185">Reference proteome</keyword>
<dbReference type="Gene3D" id="2.70.50.50">
    <property type="entry name" value="chitin-binding protein cbp21"/>
    <property type="match status" value="1"/>
</dbReference>
<dbReference type="CDD" id="cd12215">
    <property type="entry name" value="ChiC_BD"/>
    <property type="match status" value="1"/>
</dbReference>
<dbReference type="InterPro" id="IPR036573">
    <property type="entry name" value="CBM_sf_5/12"/>
</dbReference>
<dbReference type="EMBL" id="WEGJ01000004">
    <property type="protein sequence ID" value="MQY11793.1"/>
    <property type="molecule type" value="Genomic_DNA"/>
</dbReference>
<gene>
    <name evidence="5" type="primary">gbpA_3</name>
    <name evidence="5" type="ORF">SRB5_19120</name>
</gene>
<keyword evidence="2" id="KW-0378">Hydrolase</keyword>
<dbReference type="Pfam" id="PF03067">
    <property type="entry name" value="LPMO_10"/>
    <property type="match status" value="1"/>
</dbReference>
<dbReference type="Gene3D" id="2.10.10.20">
    <property type="entry name" value="Carbohydrate-binding module superfamily 5/12"/>
    <property type="match status" value="1"/>
</dbReference>
<dbReference type="RefSeq" id="WP_153451063.1">
    <property type="nucleotide sequence ID" value="NZ_WEGJ01000004.1"/>
</dbReference>
<sequence length="241" mass="24868">MNSKRRLAALVGTAVAPVLAVTIPAGTAEAHGYVTGPASRQAQCAAGTVSCGQIKYEPQSVEGPKGLKSCSAGHAEYAELDDDSKGWKVTGVGSSTTFTWKNTARHSTSNWQYFIGGTKIAEVAGNNQQPAETVSHTVNFNGFTGKQKVLAVWNISDTANAFYSCIDVNIGGGDSGGTPGTPGGGTPGTSCAVAWDAATAYTGGSQVTYGGHTWRAKWWTQGEQPGSTGQWGVWEDLGACA</sequence>
<dbReference type="Proteomes" id="UP000466345">
    <property type="component" value="Unassembled WGS sequence"/>
</dbReference>
<accession>A0A7K0CEL5</accession>
<evidence type="ECO:0000256" key="3">
    <source>
        <dbReference type="SAM" id="SignalP"/>
    </source>
</evidence>
<feature type="chain" id="PRO_5038841817" evidence="3">
    <location>
        <begin position="21"/>
        <end position="241"/>
    </location>
</feature>
<evidence type="ECO:0000256" key="2">
    <source>
        <dbReference type="ARBA" id="ARBA00022801"/>
    </source>
</evidence>
<dbReference type="InterPro" id="IPR004302">
    <property type="entry name" value="Cellulose/chitin-bd_N"/>
</dbReference>
<feature type="domain" description="Chitin-binding type-3" evidence="4">
    <location>
        <begin position="192"/>
        <end position="237"/>
    </location>
</feature>
<comment type="caution">
    <text evidence="5">The sequence shown here is derived from an EMBL/GenBank/DDBJ whole genome shotgun (WGS) entry which is preliminary data.</text>
</comment>
<dbReference type="InterPro" id="IPR003610">
    <property type="entry name" value="CBM5/12"/>
</dbReference>
<dbReference type="InterPro" id="IPR014756">
    <property type="entry name" value="Ig_E-set"/>
</dbReference>
<evidence type="ECO:0000313" key="6">
    <source>
        <dbReference type="Proteomes" id="UP000466345"/>
    </source>
</evidence>
<evidence type="ECO:0000256" key="1">
    <source>
        <dbReference type="ARBA" id="ARBA00022729"/>
    </source>
</evidence>
<protein>
    <submittedName>
        <fullName evidence="5">GlcNAc-binding protein A</fullName>
    </submittedName>
</protein>
<evidence type="ECO:0000313" key="5">
    <source>
        <dbReference type="EMBL" id="MQY11793.1"/>
    </source>
</evidence>
<dbReference type="GO" id="GO:0005975">
    <property type="term" value="P:carbohydrate metabolic process"/>
    <property type="evidence" value="ECO:0007669"/>
    <property type="project" value="InterPro"/>
</dbReference>
<evidence type="ECO:0000259" key="4">
    <source>
        <dbReference type="SMART" id="SM00495"/>
    </source>
</evidence>
<dbReference type="InterPro" id="IPR051024">
    <property type="entry name" value="GlcNAc_Chitin_IntDeg"/>
</dbReference>
<dbReference type="GO" id="GO:0004553">
    <property type="term" value="F:hydrolase activity, hydrolyzing O-glycosyl compounds"/>
    <property type="evidence" value="ECO:0007669"/>
    <property type="project" value="InterPro"/>
</dbReference>
<feature type="signal peptide" evidence="3">
    <location>
        <begin position="1"/>
        <end position="20"/>
    </location>
</feature>
<dbReference type="FunFam" id="2.10.10.20:FF:000001">
    <property type="entry name" value="Secreted chitinase"/>
    <property type="match status" value="1"/>
</dbReference>
<dbReference type="PANTHER" id="PTHR34823:SF1">
    <property type="entry name" value="CHITIN-BINDING TYPE-4 DOMAIN-CONTAINING PROTEIN"/>
    <property type="match status" value="1"/>
</dbReference>
<name>A0A7K0CEL5_9ACTN</name>
<dbReference type="OrthoDB" id="2702399at2"/>
<reference evidence="5 6" key="1">
    <citation type="submission" date="2019-10" db="EMBL/GenBank/DDBJ databases">
        <title>Streptomyces smaragdinus sp. nov. and Streptomyces fabii sp. nov., isolated from the gut of fungus growing-termite Macrotermes natalensis.</title>
        <authorList>
            <person name="Schwitalla J."/>
            <person name="Benndorf R."/>
            <person name="Martin K."/>
            <person name="De Beer W."/>
            <person name="Kaster A.-K."/>
            <person name="Vollmers J."/>
            <person name="Poulsen M."/>
            <person name="Beemelmanns C."/>
        </authorList>
    </citation>
    <scope>NUCLEOTIDE SEQUENCE [LARGE SCALE GENOMIC DNA]</scope>
    <source>
        <strain evidence="5 6">RB5</strain>
    </source>
</reference>
<dbReference type="AlphaFoldDB" id="A0A7K0CEL5"/>
<dbReference type="SUPFAM" id="SSF81296">
    <property type="entry name" value="E set domains"/>
    <property type="match status" value="1"/>
</dbReference>
<dbReference type="PANTHER" id="PTHR34823">
    <property type="entry name" value="GLCNAC-BINDING PROTEIN A"/>
    <property type="match status" value="1"/>
</dbReference>
<dbReference type="SUPFAM" id="SSF51055">
    <property type="entry name" value="Carbohydrate binding domain"/>
    <property type="match status" value="1"/>
</dbReference>
<dbReference type="Pfam" id="PF02839">
    <property type="entry name" value="CBM_5_12"/>
    <property type="match status" value="1"/>
</dbReference>
<dbReference type="GO" id="GO:0030246">
    <property type="term" value="F:carbohydrate binding"/>
    <property type="evidence" value="ECO:0007669"/>
    <property type="project" value="InterPro"/>
</dbReference>
<dbReference type="GO" id="GO:0005576">
    <property type="term" value="C:extracellular region"/>
    <property type="evidence" value="ECO:0007669"/>
    <property type="project" value="InterPro"/>
</dbReference>
<dbReference type="CDD" id="cd21177">
    <property type="entry name" value="LPMO_AA10"/>
    <property type="match status" value="1"/>
</dbReference>
<organism evidence="5 6">
    <name type="scientific">Streptomyces smaragdinus</name>
    <dbReference type="NCBI Taxonomy" id="2585196"/>
    <lineage>
        <taxon>Bacteria</taxon>
        <taxon>Bacillati</taxon>
        <taxon>Actinomycetota</taxon>
        <taxon>Actinomycetes</taxon>
        <taxon>Kitasatosporales</taxon>
        <taxon>Streptomycetaceae</taxon>
        <taxon>Streptomyces</taxon>
    </lineage>
</organism>
<dbReference type="SMART" id="SM00495">
    <property type="entry name" value="ChtBD3"/>
    <property type="match status" value="1"/>
</dbReference>